<evidence type="ECO:0000256" key="4">
    <source>
        <dbReference type="ARBA" id="ARBA00022989"/>
    </source>
</evidence>
<evidence type="ECO:0000256" key="3">
    <source>
        <dbReference type="ARBA" id="ARBA00022692"/>
    </source>
</evidence>
<dbReference type="AlphaFoldDB" id="A0A1G8HRD4"/>
<proteinExistence type="predicted"/>
<dbReference type="OrthoDB" id="4641923at2"/>
<keyword evidence="5" id="KW-0472">Membrane</keyword>
<keyword evidence="2" id="KW-1003">Cell membrane</keyword>
<dbReference type="PANTHER" id="PTHR34820">
    <property type="entry name" value="INNER MEMBRANE PROTEIN YEBZ"/>
    <property type="match status" value="1"/>
</dbReference>
<dbReference type="Proteomes" id="UP000183263">
    <property type="component" value="Unassembled WGS sequence"/>
</dbReference>
<keyword evidence="8" id="KW-1185">Reference proteome</keyword>
<evidence type="ECO:0000313" key="8">
    <source>
        <dbReference type="Proteomes" id="UP000183263"/>
    </source>
</evidence>
<dbReference type="PANTHER" id="PTHR34820:SF4">
    <property type="entry name" value="INNER MEMBRANE PROTEIN YEBZ"/>
    <property type="match status" value="1"/>
</dbReference>
<name>A0A1G8HRD4_9NOCA</name>
<evidence type="ECO:0000256" key="2">
    <source>
        <dbReference type="ARBA" id="ARBA00022475"/>
    </source>
</evidence>
<dbReference type="EMBL" id="FNDN01000005">
    <property type="protein sequence ID" value="SDI09205.1"/>
    <property type="molecule type" value="Genomic_DNA"/>
</dbReference>
<dbReference type="RefSeq" id="WP_072737496.1">
    <property type="nucleotide sequence ID" value="NZ_CP048813.1"/>
</dbReference>
<reference evidence="7 8" key="1">
    <citation type="submission" date="2016-10" db="EMBL/GenBank/DDBJ databases">
        <authorList>
            <person name="de Groot N.N."/>
        </authorList>
    </citation>
    <scope>NUCLEOTIDE SEQUENCE [LARGE SCALE GENOMIC DNA]</scope>
    <source>
        <strain evidence="7 8">DSM 44892</strain>
    </source>
</reference>
<keyword evidence="3" id="KW-0812">Transmembrane</keyword>
<feature type="domain" description="Copper resistance protein D" evidence="6">
    <location>
        <begin position="210"/>
        <end position="308"/>
    </location>
</feature>
<keyword evidence="4" id="KW-1133">Transmembrane helix</keyword>
<dbReference type="Pfam" id="PF05425">
    <property type="entry name" value="CopD"/>
    <property type="match status" value="1"/>
</dbReference>
<dbReference type="GO" id="GO:0005886">
    <property type="term" value="C:plasma membrane"/>
    <property type="evidence" value="ECO:0007669"/>
    <property type="project" value="UniProtKB-SubCell"/>
</dbReference>
<organism evidence="7 8">
    <name type="scientific">Rhodococcus triatomae</name>
    <dbReference type="NCBI Taxonomy" id="300028"/>
    <lineage>
        <taxon>Bacteria</taxon>
        <taxon>Bacillati</taxon>
        <taxon>Actinomycetota</taxon>
        <taxon>Actinomycetes</taxon>
        <taxon>Mycobacteriales</taxon>
        <taxon>Nocardiaceae</taxon>
        <taxon>Rhodococcus</taxon>
    </lineage>
</organism>
<protein>
    <submittedName>
        <fullName evidence="7">Putative copper resistance protein D</fullName>
    </submittedName>
</protein>
<evidence type="ECO:0000313" key="7">
    <source>
        <dbReference type="EMBL" id="SDI09205.1"/>
    </source>
</evidence>
<comment type="subcellular location">
    <subcellularLocation>
        <location evidence="1">Cell membrane</location>
        <topology evidence="1">Multi-pass membrane protein</topology>
    </subcellularLocation>
</comment>
<evidence type="ECO:0000256" key="5">
    <source>
        <dbReference type="ARBA" id="ARBA00023136"/>
    </source>
</evidence>
<evidence type="ECO:0000259" key="6">
    <source>
        <dbReference type="Pfam" id="PF05425"/>
    </source>
</evidence>
<dbReference type="GO" id="GO:0006825">
    <property type="term" value="P:copper ion transport"/>
    <property type="evidence" value="ECO:0007669"/>
    <property type="project" value="InterPro"/>
</dbReference>
<sequence length="312" mass="32384">MGAATARRLLLAVPTSLIGVGLAWLLAHPAGPAPASVVRVLAVGLGSTVLGLTALAWIGRGDRRPLVEPARLWQLTAALSGAWAVTEIVLLGLGAADARAGAVSGLSVAQFSEYVTHSSTGRVGVLVVVLVVAISVASAVTYRRESAPSVVPVLVLGALALVVRPITGHMSQQFLGSALDAVHVLAAALWFGGLTALALTVRSRGAWSVWLPRYSTLAWRSVWVLTVTGVIDAVVKLGGVSPFWDTGYGRIVSAKILALAALLALGWWWRRSWLPDAESHRISAEVSARRATVEVVLMAVVLGLAAALATTG</sequence>
<dbReference type="InterPro" id="IPR008457">
    <property type="entry name" value="Cu-R_CopD_dom"/>
</dbReference>
<dbReference type="InterPro" id="IPR032694">
    <property type="entry name" value="CopC/D"/>
</dbReference>
<accession>A0A1G8HRD4</accession>
<evidence type="ECO:0000256" key="1">
    <source>
        <dbReference type="ARBA" id="ARBA00004651"/>
    </source>
</evidence>
<gene>
    <name evidence="7" type="ORF">SAMN05444695_10544</name>
</gene>